<evidence type="ECO:0000313" key="3">
    <source>
        <dbReference type="EMBL" id="KAF4361165.1"/>
    </source>
</evidence>
<dbReference type="Pfam" id="PF24068">
    <property type="entry name" value="TPD1_C"/>
    <property type="match status" value="1"/>
</dbReference>
<dbReference type="InterPro" id="IPR040361">
    <property type="entry name" value="TPD1"/>
</dbReference>
<sequence>MAGVDTDGTPEEGCVGTGATDCGMRGWGITCSNPGGGDRLYWVVFVGILGEVGEALVALCGDEEALEGRSINGGAKWSEEKNTALLKSRSSTEIHRKLSSGTEKESARIEPHRIRGSDESANCSTLDITVSQGPTSPLPRGIPTFSVEIINNCFTGCTISNIHLKCGWFSSDNLIDPKIFKRLNFDDCLVNDGKPLLNGAIVSFKYSTTMQFPLSVSSVVCGSLV</sequence>
<evidence type="ECO:0000256" key="2">
    <source>
        <dbReference type="SAM" id="MobiDB-lite"/>
    </source>
</evidence>
<proteinExistence type="predicted"/>
<dbReference type="PANTHER" id="PTHR33184">
    <property type="entry name" value="PROTEIN TAPETUM DETERMINANT 1-LIKE-RELATED"/>
    <property type="match status" value="1"/>
</dbReference>
<protein>
    <submittedName>
        <fullName evidence="3">Uncharacterized protein</fullName>
    </submittedName>
</protein>
<feature type="region of interest" description="Disordered" evidence="2">
    <location>
        <begin position="96"/>
        <end position="119"/>
    </location>
</feature>
<comment type="caution">
    <text evidence="3">The sequence shown here is derived from an EMBL/GenBank/DDBJ whole genome shotgun (WGS) entry which is preliminary data.</text>
</comment>
<dbReference type="PANTHER" id="PTHR33184:SF67">
    <property type="entry name" value="PROTEIN TAPETUM DETERMINANT 1"/>
    <property type="match status" value="1"/>
</dbReference>
<evidence type="ECO:0000313" key="4">
    <source>
        <dbReference type="Proteomes" id="UP000583929"/>
    </source>
</evidence>
<evidence type="ECO:0000256" key="1">
    <source>
        <dbReference type="ARBA" id="ARBA00022729"/>
    </source>
</evidence>
<gene>
    <name evidence="3" type="ORF">G4B88_027705</name>
</gene>
<reference evidence="3 4" key="1">
    <citation type="journal article" date="2020" name="bioRxiv">
        <title>Sequence and annotation of 42 cannabis genomes reveals extensive copy number variation in cannabinoid synthesis and pathogen resistance genes.</title>
        <authorList>
            <person name="Mckernan K.J."/>
            <person name="Helbert Y."/>
            <person name="Kane L.T."/>
            <person name="Ebling H."/>
            <person name="Zhang L."/>
            <person name="Liu B."/>
            <person name="Eaton Z."/>
            <person name="Mclaughlin S."/>
            <person name="Kingan S."/>
            <person name="Baybayan P."/>
            <person name="Concepcion G."/>
            <person name="Jordan M."/>
            <person name="Riva A."/>
            <person name="Barbazuk W."/>
            <person name="Harkins T."/>
        </authorList>
    </citation>
    <scope>NUCLEOTIDE SEQUENCE [LARGE SCALE GENOMIC DNA]</scope>
    <source>
        <strain evidence="4">cv. Jamaican Lion 4</strain>
        <tissue evidence="3">Leaf</tissue>
    </source>
</reference>
<feature type="compositionally biased region" description="Basic and acidic residues" evidence="2">
    <location>
        <begin position="96"/>
        <end position="118"/>
    </location>
</feature>
<dbReference type="GO" id="GO:0001709">
    <property type="term" value="P:cell fate determination"/>
    <property type="evidence" value="ECO:0007669"/>
    <property type="project" value="TreeGrafter"/>
</dbReference>
<keyword evidence="1" id="KW-0732">Signal</keyword>
<organism evidence="3 4">
    <name type="scientific">Cannabis sativa</name>
    <name type="common">Hemp</name>
    <name type="synonym">Marijuana</name>
    <dbReference type="NCBI Taxonomy" id="3483"/>
    <lineage>
        <taxon>Eukaryota</taxon>
        <taxon>Viridiplantae</taxon>
        <taxon>Streptophyta</taxon>
        <taxon>Embryophyta</taxon>
        <taxon>Tracheophyta</taxon>
        <taxon>Spermatophyta</taxon>
        <taxon>Magnoliopsida</taxon>
        <taxon>eudicotyledons</taxon>
        <taxon>Gunneridae</taxon>
        <taxon>Pentapetalae</taxon>
        <taxon>rosids</taxon>
        <taxon>fabids</taxon>
        <taxon>Rosales</taxon>
        <taxon>Cannabaceae</taxon>
        <taxon>Cannabis</taxon>
    </lineage>
</organism>
<dbReference type="EMBL" id="JAATIQ010000334">
    <property type="protein sequence ID" value="KAF4361165.1"/>
    <property type="molecule type" value="Genomic_DNA"/>
</dbReference>
<dbReference type="Proteomes" id="UP000583929">
    <property type="component" value="Unassembled WGS sequence"/>
</dbReference>
<keyword evidence="4" id="KW-1185">Reference proteome</keyword>
<dbReference type="AlphaFoldDB" id="A0A7J6ES29"/>
<accession>A0A7J6ES29</accession>
<name>A0A7J6ES29_CANSA</name>